<evidence type="ECO:0000313" key="3">
    <source>
        <dbReference type="EMBL" id="QNV39543.1"/>
    </source>
</evidence>
<proteinExistence type="predicted"/>
<dbReference type="InterPro" id="IPR006641">
    <property type="entry name" value="YqgF/RNaseH-like_dom"/>
</dbReference>
<dbReference type="InterPro" id="IPR003029">
    <property type="entry name" value="S1_domain"/>
</dbReference>
<dbReference type="Pfam" id="PF09371">
    <property type="entry name" value="Tex_N"/>
    <property type="match status" value="1"/>
</dbReference>
<dbReference type="InterPro" id="IPR032639">
    <property type="entry name" value="Tex_YqgF"/>
</dbReference>
<dbReference type="SMART" id="SM00732">
    <property type="entry name" value="YqgFc"/>
    <property type="match status" value="1"/>
</dbReference>
<evidence type="ECO:0000256" key="1">
    <source>
        <dbReference type="SAM" id="MobiDB-lite"/>
    </source>
</evidence>
<dbReference type="InterPro" id="IPR055179">
    <property type="entry name" value="Tex-like_central_region"/>
</dbReference>
<dbReference type="InterPro" id="IPR044146">
    <property type="entry name" value="S1_Tex"/>
</dbReference>
<sequence>MTSASTVLHQIESALTGELGVELSSVRAVIELLDSGATVPFIARYRKEKTGGLSDVQLRLLQDRLGYLRELEDRRSSILQLLTERGVLEPSLKASVLAASTKNELESLYAPYKVARRTKAQIALEAGLEPLVDDLLEVPLADLHDIAAAYIHPAEKGAPDDTAVPDTETALAGARAILHEYAVYDHELMDELREKLWNTGVITSKVVPSHRTVLAQETSKFSDYYDFSERIRKIPSHRLMALMRAEKSGEVKVTVDVAEVPGPKTGLKGEALARHQNLTEGYETARASFESAVAFALGIPVQILNTVSDDERVLGWLAATVRSAWRQKVLPRLAADLRTQLTERAEKDAAAVFASNLRDLLLAAPAGNRTVLGLDPGLRTGVKIAVVSPTGAVLDTAVIYPHAPQNRWDEALDQLETMVREFKVELLSIGNGTASRDTDRLAGDLLKRLAQQGNDGVQKVTVSEAGASVYSASALATEELPDMDVSLRGAVSIARRLQDPLAELVKIDPQSIGVGQYQHDIPGNILAKSLDATVEDCVNAVGVWVNSASPALLSHVAGINATTSEAIVKFREENGAFSTRQDLLKVPRLGPKAFEQAAGFIRIADGSEPLDASGVHPEAYDLARAIVHDAGGMQGSSVSAEKLAQLKPEDYVSERFGLPTVRDIFAELERPGRDPRPDFQTAEFTPGVETIDDVAVGMILEGTVSNVAAFGAFVDIGVHQDGLVHISQMSTGYVDDPHKIVRSGDVVKVRVTEVNAQRGRIALSLLLEEKPAKPKHVRGNHSSARTNASKPGGARKGSGVAHRRR</sequence>
<dbReference type="Pfam" id="PF00575">
    <property type="entry name" value="S1"/>
    <property type="match status" value="1"/>
</dbReference>
<dbReference type="SUPFAM" id="SSF50249">
    <property type="entry name" value="Nucleic acid-binding proteins"/>
    <property type="match status" value="1"/>
</dbReference>
<dbReference type="Gene3D" id="1.10.150.310">
    <property type="entry name" value="Tex RuvX-like domain-like"/>
    <property type="match status" value="1"/>
</dbReference>
<dbReference type="EMBL" id="CP061538">
    <property type="protein sequence ID" value="QNV39543.1"/>
    <property type="molecule type" value="Genomic_DNA"/>
</dbReference>
<dbReference type="InterPro" id="IPR041692">
    <property type="entry name" value="HHH_9"/>
</dbReference>
<dbReference type="InterPro" id="IPR023319">
    <property type="entry name" value="Tex-like_HTH_dom_sf"/>
</dbReference>
<dbReference type="SUPFAM" id="SSF53098">
    <property type="entry name" value="Ribonuclease H-like"/>
    <property type="match status" value="1"/>
</dbReference>
<dbReference type="PROSITE" id="PS50126">
    <property type="entry name" value="S1"/>
    <property type="match status" value="1"/>
</dbReference>
<dbReference type="KEGG" id="rama:IDM48_09205"/>
<dbReference type="GO" id="GO:0006139">
    <property type="term" value="P:nucleobase-containing compound metabolic process"/>
    <property type="evidence" value="ECO:0007669"/>
    <property type="project" value="InterPro"/>
</dbReference>
<dbReference type="PANTHER" id="PTHR10724">
    <property type="entry name" value="30S RIBOSOMAL PROTEIN S1"/>
    <property type="match status" value="1"/>
</dbReference>
<dbReference type="CDD" id="cd05685">
    <property type="entry name" value="S1_Tex"/>
    <property type="match status" value="1"/>
</dbReference>
<dbReference type="Pfam" id="PF17674">
    <property type="entry name" value="HHH_9"/>
    <property type="match status" value="1"/>
</dbReference>
<dbReference type="GO" id="GO:0006412">
    <property type="term" value="P:translation"/>
    <property type="evidence" value="ECO:0007669"/>
    <property type="project" value="TreeGrafter"/>
</dbReference>
<feature type="domain" description="S1 motif" evidence="2">
    <location>
        <begin position="697"/>
        <end position="766"/>
    </location>
</feature>
<dbReference type="InterPro" id="IPR010994">
    <property type="entry name" value="RuvA_2-like"/>
</dbReference>
<dbReference type="FunFam" id="1.10.10.650:FF:000001">
    <property type="entry name" value="S1 RNA-binding domain 1"/>
    <property type="match status" value="1"/>
</dbReference>
<dbReference type="InterPro" id="IPR012337">
    <property type="entry name" value="RNaseH-like_sf"/>
</dbReference>
<protein>
    <submittedName>
        <fullName evidence="3">RNA-binding transcriptional accessory protein</fullName>
    </submittedName>
</protein>
<name>A0A7H2BIP7_9MICC</name>
<dbReference type="InterPro" id="IPR037027">
    <property type="entry name" value="YqgF/RNaseH-like_dom_sf"/>
</dbReference>
<keyword evidence="4" id="KW-1185">Reference proteome</keyword>
<dbReference type="AlphaFoldDB" id="A0A7H2BIP7"/>
<feature type="region of interest" description="Disordered" evidence="1">
    <location>
        <begin position="772"/>
        <end position="805"/>
    </location>
</feature>
<dbReference type="FunFam" id="2.40.50.140:FF:000051">
    <property type="entry name" value="RNA-binding transcriptional accessory protein"/>
    <property type="match status" value="1"/>
</dbReference>
<dbReference type="InterPro" id="IPR023323">
    <property type="entry name" value="Tex-like_dom_sf"/>
</dbReference>
<accession>A0A7H2BIP7</accession>
<evidence type="ECO:0000259" key="2">
    <source>
        <dbReference type="PROSITE" id="PS50126"/>
    </source>
</evidence>
<dbReference type="Pfam" id="PF22706">
    <property type="entry name" value="Tex_central_region"/>
    <property type="match status" value="1"/>
</dbReference>
<dbReference type="Pfam" id="PF12836">
    <property type="entry name" value="HHH_3"/>
    <property type="match status" value="1"/>
</dbReference>
<dbReference type="FunFam" id="1.10.150.310:FF:000001">
    <property type="entry name" value="RNA-binding transcriptional accessory protein"/>
    <property type="match status" value="1"/>
</dbReference>
<dbReference type="InterPro" id="IPR050437">
    <property type="entry name" value="Ribos_protein_bS1-like"/>
</dbReference>
<dbReference type="Proteomes" id="UP000516421">
    <property type="component" value="Chromosome"/>
</dbReference>
<dbReference type="FunFam" id="3.30.420.140:FF:000001">
    <property type="entry name" value="RNA-binding transcriptional accessory protein"/>
    <property type="match status" value="1"/>
</dbReference>
<dbReference type="GO" id="GO:0005829">
    <property type="term" value="C:cytosol"/>
    <property type="evidence" value="ECO:0007669"/>
    <property type="project" value="TreeGrafter"/>
</dbReference>
<gene>
    <name evidence="3" type="ORF">IDM48_09205</name>
</gene>
<dbReference type="SUPFAM" id="SSF158832">
    <property type="entry name" value="Tex N-terminal region-like"/>
    <property type="match status" value="1"/>
</dbReference>
<reference evidence="3 4" key="1">
    <citation type="submission" date="2020-09" db="EMBL/GenBank/DDBJ databases">
        <title>Investigation of environmental microbe.</title>
        <authorList>
            <person name="Ou Y."/>
            <person name="Kang Q."/>
        </authorList>
    </citation>
    <scope>NUCLEOTIDE SEQUENCE [LARGE SCALE GENOMIC DNA]</scope>
    <source>
        <strain evidence="3 4">KJZ-9</strain>
    </source>
</reference>
<evidence type="ECO:0000313" key="4">
    <source>
        <dbReference type="Proteomes" id="UP000516421"/>
    </source>
</evidence>
<dbReference type="GO" id="GO:0003735">
    <property type="term" value="F:structural constituent of ribosome"/>
    <property type="evidence" value="ECO:0007669"/>
    <property type="project" value="TreeGrafter"/>
</dbReference>
<dbReference type="InterPro" id="IPR018974">
    <property type="entry name" value="Tex-like_N"/>
</dbReference>
<dbReference type="Gene3D" id="2.40.50.140">
    <property type="entry name" value="Nucleic acid-binding proteins"/>
    <property type="match status" value="1"/>
</dbReference>
<dbReference type="PANTHER" id="PTHR10724:SF10">
    <property type="entry name" value="S1 RNA-BINDING DOMAIN-CONTAINING PROTEIN 1"/>
    <property type="match status" value="1"/>
</dbReference>
<feature type="compositionally biased region" description="Polar residues" evidence="1">
    <location>
        <begin position="780"/>
        <end position="789"/>
    </location>
</feature>
<dbReference type="SMART" id="SM00316">
    <property type="entry name" value="S1"/>
    <property type="match status" value="1"/>
</dbReference>
<dbReference type="Gene3D" id="3.30.420.140">
    <property type="entry name" value="YqgF/RNase H-like domain"/>
    <property type="match status" value="1"/>
</dbReference>
<dbReference type="RefSeq" id="WP_068170462.1">
    <property type="nucleotide sequence ID" value="NZ_CP061538.1"/>
</dbReference>
<dbReference type="Gene3D" id="1.10.3500.10">
    <property type="entry name" value="Tex N-terminal region-like"/>
    <property type="match status" value="1"/>
</dbReference>
<organism evidence="3 4">
    <name type="scientific">Rothia amarae</name>
    <dbReference type="NCBI Taxonomy" id="169480"/>
    <lineage>
        <taxon>Bacteria</taxon>
        <taxon>Bacillati</taxon>
        <taxon>Actinomycetota</taxon>
        <taxon>Actinomycetes</taxon>
        <taxon>Micrococcales</taxon>
        <taxon>Micrococcaceae</taxon>
        <taxon>Rothia</taxon>
    </lineage>
</organism>
<dbReference type="SUPFAM" id="SSF47781">
    <property type="entry name" value="RuvA domain 2-like"/>
    <property type="match status" value="2"/>
</dbReference>
<dbReference type="Pfam" id="PF16921">
    <property type="entry name" value="Tex_YqgF"/>
    <property type="match status" value="1"/>
</dbReference>
<dbReference type="GO" id="GO:0003729">
    <property type="term" value="F:mRNA binding"/>
    <property type="evidence" value="ECO:0007669"/>
    <property type="project" value="UniProtKB-ARBA"/>
</dbReference>
<dbReference type="Gene3D" id="1.10.10.650">
    <property type="entry name" value="RuvA domain 2-like"/>
    <property type="match status" value="1"/>
</dbReference>
<dbReference type="InterPro" id="IPR012340">
    <property type="entry name" value="NA-bd_OB-fold"/>
</dbReference>